<gene>
    <name evidence="1" type="ORF">C3712_08190</name>
</gene>
<dbReference type="InterPro" id="IPR038241">
    <property type="entry name" value="GhoS_sf"/>
</dbReference>
<evidence type="ECO:0000313" key="1">
    <source>
        <dbReference type="EMBL" id="POZ24179.1"/>
    </source>
</evidence>
<keyword evidence="2" id="KW-1185">Reference proteome</keyword>
<dbReference type="Pfam" id="PF11080">
    <property type="entry name" value="GhoS"/>
    <property type="match status" value="1"/>
</dbReference>
<dbReference type="InterPro" id="IPR022597">
    <property type="entry name" value="GhoS"/>
</dbReference>
<sequence length="96" mass="10522">MSSGDITRYVVTIKIHEDSLTELNEITNHFSRGGFLLTLTDDEGNVHDLGINTFGLISTLNADEVKALASGLVESATGKDADIAVNTWEEWQKIEQ</sequence>
<comment type="caution">
    <text evidence="1">The sequence shown here is derived from an EMBL/GenBank/DDBJ whole genome shotgun (WGS) entry which is preliminary data.</text>
</comment>
<dbReference type="EMBL" id="PQVW01000004">
    <property type="protein sequence ID" value="POZ24179.1"/>
    <property type="molecule type" value="Genomic_DNA"/>
</dbReference>
<dbReference type="Gene3D" id="3.30.70.2360">
    <property type="match status" value="1"/>
</dbReference>
<protein>
    <submittedName>
        <fullName evidence="1">Endoribonuclease GhoS</fullName>
    </submittedName>
</protein>
<organism evidence="1 2">
    <name type="scientific">Lelliottia aquatilis</name>
    <dbReference type="NCBI Taxonomy" id="2080838"/>
    <lineage>
        <taxon>Bacteria</taxon>
        <taxon>Pseudomonadati</taxon>
        <taxon>Pseudomonadota</taxon>
        <taxon>Gammaproteobacteria</taxon>
        <taxon>Enterobacterales</taxon>
        <taxon>Enterobacteriaceae</taxon>
        <taxon>Lelliottia</taxon>
    </lineage>
</organism>
<name>A0ABX5A392_9ENTR</name>
<dbReference type="RefSeq" id="WP_095281714.1">
    <property type="nucleotide sequence ID" value="NZ_JAENMQ010000003.1"/>
</dbReference>
<reference evidence="1 2" key="1">
    <citation type="submission" date="2018-02" db="EMBL/GenBank/DDBJ databases">
        <title>Lelliotia aquatilis sp. nov., isolated from drinking water.</title>
        <authorList>
            <person name="Kaempfer P."/>
            <person name="Glaeser S."/>
            <person name="Exner M."/>
            <person name="Doijad S."/>
            <person name="Chakraborty T."/>
        </authorList>
    </citation>
    <scope>NUCLEOTIDE SEQUENCE [LARGE SCALE GENOMIC DNA]</scope>
    <source>
        <strain evidence="1 2">6331-17</strain>
    </source>
</reference>
<evidence type="ECO:0000313" key="2">
    <source>
        <dbReference type="Proteomes" id="UP000237025"/>
    </source>
</evidence>
<proteinExistence type="predicted"/>
<dbReference type="Proteomes" id="UP000237025">
    <property type="component" value="Unassembled WGS sequence"/>
</dbReference>
<accession>A0ABX5A392</accession>